<accession>A0A835SB83</accession>
<dbReference type="Proteomes" id="UP000639772">
    <property type="component" value="Chromosome 1"/>
</dbReference>
<feature type="compositionally biased region" description="Polar residues" evidence="1">
    <location>
        <begin position="1"/>
        <end position="11"/>
    </location>
</feature>
<proteinExistence type="predicted"/>
<name>A0A835SB83_VANPL</name>
<protein>
    <submittedName>
        <fullName evidence="2">Uncharacterized protein</fullName>
    </submittedName>
</protein>
<comment type="caution">
    <text evidence="2">The sequence shown here is derived from an EMBL/GenBank/DDBJ whole genome shotgun (WGS) entry which is preliminary data.</text>
</comment>
<dbReference type="EMBL" id="JADCNM010000001">
    <property type="protein sequence ID" value="KAG0500967.1"/>
    <property type="molecule type" value="Genomic_DNA"/>
</dbReference>
<gene>
    <name evidence="2" type="ORF">HPP92_001039</name>
</gene>
<organism evidence="2 3">
    <name type="scientific">Vanilla planifolia</name>
    <name type="common">Vanilla</name>
    <dbReference type="NCBI Taxonomy" id="51239"/>
    <lineage>
        <taxon>Eukaryota</taxon>
        <taxon>Viridiplantae</taxon>
        <taxon>Streptophyta</taxon>
        <taxon>Embryophyta</taxon>
        <taxon>Tracheophyta</taxon>
        <taxon>Spermatophyta</taxon>
        <taxon>Magnoliopsida</taxon>
        <taxon>Liliopsida</taxon>
        <taxon>Asparagales</taxon>
        <taxon>Orchidaceae</taxon>
        <taxon>Vanilloideae</taxon>
        <taxon>Vanilleae</taxon>
        <taxon>Vanilla</taxon>
    </lineage>
</organism>
<dbReference type="AlphaFoldDB" id="A0A835SB83"/>
<sequence>MSILSKSSISPGGQPAFPSKLSEVHDANHHHPTSLPRILRKQYSRAQPYHHGGTGAEFETLFARPSPQFDEAGPGLEKELHLLFVFLLPWRLEYGVSHGER</sequence>
<evidence type="ECO:0000313" key="3">
    <source>
        <dbReference type="Proteomes" id="UP000639772"/>
    </source>
</evidence>
<evidence type="ECO:0000313" key="2">
    <source>
        <dbReference type="EMBL" id="KAG0500967.1"/>
    </source>
</evidence>
<evidence type="ECO:0000256" key="1">
    <source>
        <dbReference type="SAM" id="MobiDB-lite"/>
    </source>
</evidence>
<reference evidence="2 3" key="1">
    <citation type="journal article" date="2020" name="Nat. Food">
        <title>A phased Vanilla planifolia genome enables genetic improvement of flavour and production.</title>
        <authorList>
            <person name="Hasing T."/>
            <person name="Tang H."/>
            <person name="Brym M."/>
            <person name="Khazi F."/>
            <person name="Huang T."/>
            <person name="Chambers A.H."/>
        </authorList>
    </citation>
    <scope>NUCLEOTIDE SEQUENCE [LARGE SCALE GENOMIC DNA]</scope>
    <source>
        <tissue evidence="2">Leaf</tissue>
    </source>
</reference>
<feature type="region of interest" description="Disordered" evidence="1">
    <location>
        <begin position="1"/>
        <end position="38"/>
    </location>
</feature>